<evidence type="ECO:0000313" key="1">
    <source>
        <dbReference type="EMBL" id="MFC5662298.1"/>
    </source>
</evidence>
<comment type="caution">
    <text evidence="1">The sequence shown here is derived from an EMBL/GenBank/DDBJ whole genome shotgun (WGS) entry which is preliminary data.</text>
</comment>
<keyword evidence="2" id="KW-1185">Reference proteome</keyword>
<proteinExistence type="predicted"/>
<organism evidence="1 2">
    <name type="scientific">Kitasatospora misakiensis</name>
    <dbReference type="NCBI Taxonomy" id="67330"/>
    <lineage>
        <taxon>Bacteria</taxon>
        <taxon>Bacillati</taxon>
        <taxon>Actinomycetota</taxon>
        <taxon>Actinomycetes</taxon>
        <taxon>Kitasatosporales</taxon>
        <taxon>Streptomycetaceae</taxon>
        <taxon>Kitasatospora</taxon>
    </lineage>
</organism>
<dbReference type="SUPFAM" id="SSF48452">
    <property type="entry name" value="TPR-like"/>
    <property type="match status" value="1"/>
</dbReference>
<accession>A0ABW0WXL7</accession>
<evidence type="ECO:0000313" key="2">
    <source>
        <dbReference type="Proteomes" id="UP001595975"/>
    </source>
</evidence>
<protein>
    <submittedName>
        <fullName evidence="1">Sporulation protein</fullName>
    </submittedName>
</protein>
<gene>
    <name evidence="1" type="ORF">ACFP3U_04805</name>
</gene>
<dbReference type="RefSeq" id="WP_380223894.1">
    <property type="nucleotide sequence ID" value="NZ_JBHSOF010000003.1"/>
</dbReference>
<reference evidence="2" key="1">
    <citation type="journal article" date="2019" name="Int. J. Syst. Evol. Microbiol.">
        <title>The Global Catalogue of Microorganisms (GCM) 10K type strain sequencing project: providing services to taxonomists for standard genome sequencing and annotation.</title>
        <authorList>
            <consortium name="The Broad Institute Genomics Platform"/>
            <consortium name="The Broad Institute Genome Sequencing Center for Infectious Disease"/>
            <person name="Wu L."/>
            <person name="Ma J."/>
        </authorList>
    </citation>
    <scope>NUCLEOTIDE SEQUENCE [LARGE SCALE GENOMIC DNA]</scope>
    <source>
        <strain evidence="2">CGMCC 4.1437</strain>
    </source>
</reference>
<name>A0ABW0WXL7_9ACTN</name>
<dbReference type="Gene3D" id="1.25.40.10">
    <property type="entry name" value="Tetratricopeptide repeat domain"/>
    <property type="match status" value="1"/>
</dbReference>
<dbReference type="Proteomes" id="UP001595975">
    <property type="component" value="Unassembled WGS sequence"/>
</dbReference>
<dbReference type="InterPro" id="IPR011990">
    <property type="entry name" value="TPR-like_helical_dom_sf"/>
</dbReference>
<dbReference type="EMBL" id="JBHSOF010000003">
    <property type="protein sequence ID" value="MFC5662298.1"/>
    <property type="molecule type" value="Genomic_DNA"/>
</dbReference>
<sequence length="460" mass="49889">MAPAPRRTREPNHRLGALLAASGRSRKGLAQRVNELSEQRGQPRAYTHTSVGNWVDKGMIPDAPAPELIAVALGERLGRPVTLTEIGMAGLPADPAAVGLDFPRDPGDAVRNAANFWSTVHRRDFIGGAFAVAAYTTPVTRWLVQPSAPLPGHRGSLQVGRADLVELWQAASEARSWDSKYGGGSWRSSSVADCLRHRASPLLVGTYPEKIGAELYCVTAELARVVGWAALDMGQHDAAQRHFIQALALARAAGDTEVGSHVMSTMALQAMLRGYPSEAIDMVQGGYERAKGSASPRVLAFAKMVEARAHGRSRDPRAASRALSEAEALLGRARPGDDPEWISYMSHTRLASDAVEVWRDLGNPRAAFTWNRHADAMPEGSFARSVGLRLTVLGTVHLQGGSLEEGVAMGHRAVDILARVQSTRARDYVRDYTTELRRWPKEPAVRDLLQRARTELAMAS</sequence>